<dbReference type="EMBL" id="WBXO01000010">
    <property type="protein sequence ID" value="KAB2951698.1"/>
    <property type="molecule type" value="Genomic_DNA"/>
</dbReference>
<reference evidence="1 2" key="1">
    <citation type="submission" date="2019-10" db="EMBL/GenBank/DDBJ databases">
        <title>Whole-genome sequence of the extremophile Heliorestis acidaminivorans DSM 24790.</title>
        <authorList>
            <person name="Kyndt J.A."/>
            <person name="Meyer T.E."/>
        </authorList>
    </citation>
    <scope>NUCLEOTIDE SEQUENCE [LARGE SCALE GENOMIC DNA]</scope>
    <source>
        <strain evidence="1 2">DSM 24790</strain>
    </source>
</reference>
<gene>
    <name evidence="1" type="ORF">F9B85_11760</name>
</gene>
<accession>A0A6I0EV39</accession>
<dbReference type="OrthoDB" id="2085786at2"/>
<evidence type="ECO:0000313" key="1">
    <source>
        <dbReference type="EMBL" id="KAB2951698.1"/>
    </source>
</evidence>
<protein>
    <submittedName>
        <fullName evidence="1">Uncharacterized protein</fullName>
    </submittedName>
</protein>
<comment type="caution">
    <text evidence="1">The sequence shown here is derived from an EMBL/GenBank/DDBJ whole genome shotgun (WGS) entry which is preliminary data.</text>
</comment>
<keyword evidence="2" id="KW-1185">Reference proteome</keyword>
<proteinExistence type="predicted"/>
<evidence type="ECO:0000313" key="2">
    <source>
        <dbReference type="Proteomes" id="UP000468766"/>
    </source>
</evidence>
<organism evidence="1 2">
    <name type="scientific">Heliorestis acidaminivorans</name>
    <dbReference type="NCBI Taxonomy" id="553427"/>
    <lineage>
        <taxon>Bacteria</taxon>
        <taxon>Bacillati</taxon>
        <taxon>Bacillota</taxon>
        <taxon>Clostridia</taxon>
        <taxon>Eubacteriales</taxon>
        <taxon>Heliobacteriaceae</taxon>
        <taxon>Heliorestis</taxon>
    </lineage>
</organism>
<name>A0A6I0EV39_9FIRM</name>
<sequence length="71" mass="7702">MVRRKNYIVARSLGATTATTNGMIPTADNNATKSNQNNSYNELPEYGQATQGTDTAVFGSVRPTFEIYPGE</sequence>
<dbReference type="RefSeq" id="WP_151621162.1">
    <property type="nucleotide sequence ID" value="NZ_WBXO01000010.1"/>
</dbReference>
<dbReference type="Proteomes" id="UP000468766">
    <property type="component" value="Unassembled WGS sequence"/>
</dbReference>
<dbReference type="AlphaFoldDB" id="A0A6I0EV39"/>